<gene>
    <name evidence="1" type="ORF">AFUS01_LOCUS17149</name>
</gene>
<accession>A0A8J2K1W6</accession>
<keyword evidence="2" id="KW-1185">Reference proteome</keyword>
<reference evidence="1" key="1">
    <citation type="submission" date="2021-06" db="EMBL/GenBank/DDBJ databases">
        <authorList>
            <person name="Hodson N. C."/>
            <person name="Mongue J. A."/>
            <person name="Jaron S. K."/>
        </authorList>
    </citation>
    <scope>NUCLEOTIDE SEQUENCE</scope>
</reference>
<sequence>MQVRQAQARDMGSHTEYLIDATAKDGIMKLNTVVRLRSLLGHHLPAVTRIVFNNKSLCGAPLTEAELSESVIVSAKPQSTSSTSTVSSLKLGIEDYYY</sequence>
<proteinExistence type="predicted"/>
<evidence type="ECO:0000313" key="2">
    <source>
        <dbReference type="Proteomes" id="UP000708208"/>
    </source>
</evidence>
<name>A0A8J2K1W6_9HEXA</name>
<dbReference type="Proteomes" id="UP000708208">
    <property type="component" value="Unassembled WGS sequence"/>
</dbReference>
<organism evidence="1 2">
    <name type="scientific">Allacma fusca</name>
    <dbReference type="NCBI Taxonomy" id="39272"/>
    <lineage>
        <taxon>Eukaryota</taxon>
        <taxon>Metazoa</taxon>
        <taxon>Ecdysozoa</taxon>
        <taxon>Arthropoda</taxon>
        <taxon>Hexapoda</taxon>
        <taxon>Collembola</taxon>
        <taxon>Symphypleona</taxon>
        <taxon>Sminthuridae</taxon>
        <taxon>Allacma</taxon>
    </lineage>
</organism>
<dbReference type="AlphaFoldDB" id="A0A8J2K1W6"/>
<protein>
    <submittedName>
        <fullName evidence="1">Uncharacterized protein</fullName>
    </submittedName>
</protein>
<evidence type="ECO:0000313" key="1">
    <source>
        <dbReference type="EMBL" id="CAG7728364.1"/>
    </source>
</evidence>
<comment type="caution">
    <text evidence="1">The sequence shown here is derived from an EMBL/GenBank/DDBJ whole genome shotgun (WGS) entry which is preliminary data.</text>
</comment>
<dbReference type="EMBL" id="CAJVCH010162662">
    <property type="protein sequence ID" value="CAG7728364.1"/>
    <property type="molecule type" value="Genomic_DNA"/>
</dbReference>